<dbReference type="InterPro" id="IPR016130">
    <property type="entry name" value="Tyr_Pase_AS"/>
</dbReference>
<keyword evidence="1" id="KW-0711">Selenium</keyword>
<dbReference type="GO" id="GO:0002098">
    <property type="term" value="P:tRNA wobble uridine modification"/>
    <property type="evidence" value="ECO:0007669"/>
    <property type="project" value="InterPro"/>
</dbReference>
<dbReference type="NCBIfam" id="TIGR03167">
    <property type="entry name" value="tRNA_sel_U_synt"/>
    <property type="match status" value="1"/>
</dbReference>
<proteinExistence type="predicted"/>
<dbReference type="Pfam" id="PF26341">
    <property type="entry name" value="AAA_SelU"/>
    <property type="match status" value="1"/>
</dbReference>
<dbReference type="SUPFAM" id="SSF52821">
    <property type="entry name" value="Rhodanese/Cell cycle control phosphatase"/>
    <property type="match status" value="1"/>
</dbReference>
<dbReference type="InterPro" id="IPR036873">
    <property type="entry name" value="Rhodanese-like_dom_sf"/>
</dbReference>
<evidence type="ECO:0000313" key="3">
    <source>
        <dbReference type="EMBL" id="SIO51124.1"/>
    </source>
</evidence>
<dbReference type="RefSeq" id="WP_074242276.1">
    <property type="nucleotide sequence ID" value="NZ_FSRA01000002.1"/>
</dbReference>
<protein>
    <submittedName>
        <fullName evidence="3">tRNA 2-selenouridine synthase</fullName>
    </submittedName>
</protein>
<reference evidence="3 4" key="1">
    <citation type="submission" date="2016-11" db="EMBL/GenBank/DDBJ databases">
        <authorList>
            <person name="Jaros S."/>
            <person name="Januszkiewicz K."/>
            <person name="Wedrychowicz H."/>
        </authorList>
    </citation>
    <scope>NUCLEOTIDE SEQUENCE [LARGE SCALE GENOMIC DNA]</scope>
    <source>
        <strain evidence="3 4">DSM 24787</strain>
    </source>
</reference>
<dbReference type="NCBIfam" id="NF008752">
    <property type="entry name" value="PRK11784.1-4"/>
    <property type="match status" value="1"/>
</dbReference>
<dbReference type="STRING" id="536979.SAMN04488055_5007"/>
<feature type="domain" description="Rhodanese" evidence="2">
    <location>
        <begin position="15"/>
        <end position="134"/>
    </location>
</feature>
<dbReference type="InterPro" id="IPR017582">
    <property type="entry name" value="SelU"/>
</dbReference>
<evidence type="ECO:0000256" key="1">
    <source>
        <dbReference type="ARBA" id="ARBA00023266"/>
    </source>
</evidence>
<evidence type="ECO:0000313" key="4">
    <source>
        <dbReference type="Proteomes" id="UP000185003"/>
    </source>
</evidence>
<accession>A0A1N6K3E9</accession>
<dbReference type="EMBL" id="FSRA01000002">
    <property type="protein sequence ID" value="SIO51124.1"/>
    <property type="molecule type" value="Genomic_DNA"/>
</dbReference>
<dbReference type="SUPFAM" id="SSF52540">
    <property type="entry name" value="P-loop containing nucleoside triphosphate hydrolases"/>
    <property type="match status" value="1"/>
</dbReference>
<keyword evidence="4" id="KW-1185">Reference proteome</keyword>
<dbReference type="InterPro" id="IPR058840">
    <property type="entry name" value="AAA_SelU"/>
</dbReference>
<dbReference type="OrthoDB" id="9808735at2"/>
<dbReference type="PANTHER" id="PTHR30401:SF0">
    <property type="entry name" value="TRNA 2-SELENOURIDINE SYNTHASE"/>
    <property type="match status" value="1"/>
</dbReference>
<dbReference type="GO" id="GO:0043828">
    <property type="term" value="F:tRNA 2-selenouridine synthase activity"/>
    <property type="evidence" value="ECO:0007669"/>
    <property type="project" value="InterPro"/>
</dbReference>
<dbReference type="InterPro" id="IPR027417">
    <property type="entry name" value="P-loop_NTPase"/>
</dbReference>
<name>A0A1N6K3E9_9BACT</name>
<dbReference type="InterPro" id="IPR001763">
    <property type="entry name" value="Rhodanese-like_dom"/>
</dbReference>
<dbReference type="PANTHER" id="PTHR30401">
    <property type="entry name" value="TRNA 2-SELENOURIDINE SYNTHASE"/>
    <property type="match status" value="1"/>
</dbReference>
<dbReference type="PROSITE" id="PS50206">
    <property type="entry name" value="RHODANESE_3"/>
    <property type="match status" value="1"/>
</dbReference>
<dbReference type="PROSITE" id="PS00383">
    <property type="entry name" value="TYR_PHOSPHATASE_1"/>
    <property type="match status" value="1"/>
</dbReference>
<sequence length="345" mass="39153">MIRAVTIKDLIAWQGNIPLADVRTPAEFEHGHMPGAFNLPIFSNEERVEVGTTYKQQGKEAAILLGFDLTGNKWSGFVRQALEIAPGKKIALHCWRGGMRSGAMAWALDLYGFEVYLVKGGYKSYRRWALEQFEAKYPLVVLGGKTGSGKTKILHQMQALGEQMIDLEEIAQHQGSSYGTMNKLVQPTQEQFENNLADQLAKLDKQRKIWIEDESLTIGKRFIPKPLWNQMEAAILIDLKVPDAQRVQTLVQEYGVLDKDFLVECTERIHKRLGPEQTKNAVAAIREGRMSEFIELVLVYYDKTYRTGLSRRHASQVFPIELENNDFIKNAGKVLDFVHTEATII</sequence>
<organism evidence="3 4">
    <name type="scientific">Chitinophaga niabensis</name>
    <dbReference type="NCBI Taxonomy" id="536979"/>
    <lineage>
        <taxon>Bacteria</taxon>
        <taxon>Pseudomonadati</taxon>
        <taxon>Bacteroidota</taxon>
        <taxon>Chitinophagia</taxon>
        <taxon>Chitinophagales</taxon>
        <taxon>Chitinophagaceae</taxon>
        <taxon>Chitinophaga</taxon>
    </lineage>
</organism>
<dbReference type="SMART" id="SM00450">
    <property type="entry name" value="RHOD"/>
    <property type="match status" value="1"/>
</dbReference>
<evidence type="ECO:0000259" key="2">
    <source>
        <dbReference type="PROSITE" id="PS50206"/>
    </source>
</evidence>
<dbReference type="NCBIfam" id="NF008750">
    <property type="entry name" value="PRK11784.1-2"/>
    <property type="match status" value="1"/>
</dbReference>
<gene>
    <name evidence="3" type="ORF">SAMN04488055_5007</name>
</gene>
<dbReference type="Pfam" id="PF00581">
    <property type="entry name" value="Rhodanese"/>
    <property type="match status" value="1"/>
</dbReference>
<dbReference type="Proteomes" id="UP000185003">
    <property type="component" value="Unassembled WGS sequence"/>
</dbReference>
<dbReference type="Gene3D" id="3.40.250.10">
    <property type="entry name" value="Rhodanese-like domain"/>
    <property type="match status" value="1"/>
</dbReference>
<dbReference type="AlphaFoldDB" id="A0A1N6K3E9"/>